<proteinExistence type="predicted"/>
<dbReference type="STRING" id="22663.A0A2I0K1U5"/>
<dbReference type="Gene3D" id="3.30.70.270">
    <property type="match status" value="1"/>
</dbReference>
<protein>
    <recommendedName>
        <fullName evidence="1">Reverse transcriptase domain-containing protein</fullName>
    </recommendedName>
</protein>
<reference evidence="2 3" key="1">
    <citation type="submission" date="2017-11" db="EMBL/GenBank/DDBJ databases">
        <title>De-novo sequencing of pomegranate (Punica granatum L.) genome.</title>
        <authorList>
            <person name="Akparov Z."/>
            <person name="Amiraslanov A."/>
            <person name="Hajiyeva S."/>
            <person name="Abbasov M."/>
            <person name="Kaur K."/>
            <person name="Hamwieh A."/>
            <person name="Solovyev V."/>
            <person name="Salamov A."/>
            <person name="Braich B."/>
            <person name="Kosarev P."/>
            <person name="Mahmoud A."/>
            <person name="Hajiyev E."/>
            <person name="Babayeva S."/>
            <person name="Izzatullayeva V."/>
            <person name="Mammadov A."/>
            <person name="Mammadov A."/>
            <person name="Sharifova S."/>
            <person name="Ojaghi J."/>
            <person name="Eynullazada K."/>
            <person name="Bayramov B."/>
            <person name="Abdulazimova A."/>
            <person name="Shahmuradov I."/>
        </authorList>
    </citation>
    <scope>NUCLEOTIDE SEQUENCE [LARGE SCALE GENOMIC DNA]</scope>
    <source>
        <strain evidence="3">cv. AG2017</strain>
        <tissue evidence="2">Leaf</tissue>
    </source>
</reference>
<dbReference type="Pfam" id="PF00078">
    <property type="entry name" value="RVT_1"/>
    <property type="match status" value="1"/>
</dbReference>
<dbReference type="Gene3D" id="3.10.10.10">
    <property type="entry name" value="HIV Type 1 Reverse Transcriptase, subunit A, domain 1"/>
    <property type="match status" value="1"/>
</dbReference>
<dbReference type="EMBL" id="PGOL01000966">
    <property type="protein sequence ID" value="PKI62528.1"/>
    <property type="molecule type" value="Genomic_DNA"/>
</dbReference>
<evidence type="ECO:0000259" key="1">
    <source>
        <dbReference type="Pfam" id="PF00078"/>
    </source>
</evidence>
<name>A0A2I0K1U5_PUNGR</name>
<dbReference type="SUPFAM" id="SSF56672">
    <property type="entry name" value="DNA/RNA polymerases"/>
    <property type="match status" value="1"/>
</dbReference>
<dbReference type="CDD" id="cd01647">
    <property type="entry name" value="RT_LTR"/>
    <property type="match status" value="1"/>
</dbReference>
<evidence type="ECO:0000313" key="3">
    <source>
        <dbReference type="Proteomes" id="UP000233551"/>
    </source>
</evidence>
<dbReference type="PANTHER" id="PTHR24559:SF450">
    <property type="entry name" value="RNA-DIRECTED DNA POLYMERASE HOMOLOG"/>
    <property type="match status" value="1"/>
</dbReference>
<sequence>MKLVQQLETATGISLEKDVVESLFSLDEKAGPLFIAALKVHTDSDSSFSESEFDTCYMAAEDTEEINLVNSVPHVPISVYTSKYAKPIKVIVFLDTRAAQTIMNPEFLPQKCWKPFTKNFSTVSSEVFSTHLISKPIKIQFFYGCFLITREDEVKQQIEGLVHDLKQQSCANSHQEFLKKCSHPLWKNEQLFVRLLFKKNENINLTKLLLQDLIESSDSPWACEAFYVNKRSEQVCGKLRLVINYQPLNHFLRDDKFPLPNKQALFTSLSEAKVFSKFDLKAGFWQLRIHSDDRPKIEFCIPKAHYQWKVMPFKLKTAPSLFQKAMCRVFSPIMD</sequence>
<accession>A0A2I0K1U5</accession>
<dbReference type="InterPro" id="IPR043502">
    <property type="entry name" value="DNA/RNA_pol_sf"/>
</dbReference>
<keyword evidence="3" id="KW-1185">Reference proteome</keyword>
<comment type="caution">
    <text evidence="2">The sequence shown here is derived from an EMBL/GenBank/DDBJ whole genome shotgun (WGS) entry which is preliminary data.</text>
</comment>
<dbReference type="PANTHER" id="PTHR24559">
    <property type="entry name" value="TRANSPOSON TY3-I GAG-POL POLYPROTEIN"/>
    <property type="match status" value="1"/>
</dbReference>
<feature type="domain" description="Reverse transcriptase" evidence="1">
    <location>
        <begin position="229"/>
        <end position="334"/>
    </location>
</feature>
<dbReference type="InterPro" id="IPR043128">
    <property type="entry name" value="Rev_trsase/Diguanyl_cyclase"/>
</dbReference>
<dbReference type="AlphaFoldDB" id="A0A2I0K1U5"/>
<dbReference type="Proteomes" id="UP000233551">
    <property type="component" value="Unassembled WGS sequence"/>
</dbReference>
<dbReference type="InterPro" id="IPR000477">
    <property type="entry name" value="RT_dom"/>
</dbReference>
<evidence type="ECO:0000313" key="2">
    <source>
        <dbReference type="EMBL" id="PKI62528.1"/>
    </source>
</evidence>
<organism evidence="2 3">
    <name type="scientific">Punica granatum</name>
    <name type="common">Pomegranate</name>
    <dbReference type="NCBI Taxonomy" id="22663"/>
    <lineage>
        <taxon>Eukaryota</taxon>
        <taxon>Viridiplantae</taxon>
        <taxon>Streptophyta</taxon>
        <taxon>Embryophyta</taxon>
        <taxon>Tracheophyta</taxon>
        <taxon>Spermatophyta</taxon>
        <taxon>Magnoliopsida</taxon>
        <taxon>eudicotyledons</taxon>
        <taxon>Gunneridae</taxon>
        <taxon>Pentapetalae</taxon>
        <taxon>rosids</taxon>
        <taxon>malvids</taxon>
        <taxon>Myrtales</taxon>
        <taxon>Lythraceae</taxon>
        <taxon>Punica</taxon>
    </lineage>
</organism>
<gene>
    <name evidence="2" type="ORF">CRG98_017080</name>
</gene>
<dbReference type="InterPro" id="IPR053134">
    <property type="entry name" value="RNA-dir_DNA_polymerase"/>
</dbReference>